<evidence type="ECO:0000256" key="5">
    <source>
        <dbReference type="ARBA" id="ARBA00023136"/>
    </source>
</evidence>
<evidence type="ECO:0000256" key="1">
    <source>
        <dbReference type="ARBA" id="ARBA00004651"/>
    </source>
</evidence>
<gene>
    <name evidence="9" type="ORF">VN21_07895</name>
</gene>
<keyword evidence="2" id="KW-1003">Cell membrane</keyword>
<keyword evidence="10" id="KW-1185">Reference proteome</keyword>
<feature type="transmembrane region" description="Helical" evidence="7">
    <location>
        <begin position="21"/>
        <end position="39"/>
    </location>
</feature>
<comment type="caution">
    <text evidence="9">The sequence shown here is derived from an EMBL/GenBank/DDBJ whole genome shotgun (WGS) entry which is preliminary data.</text>
</comment>
<accession>A0A0M3DJQ9</accession>
<comment type="subcellular location">
    <subcellularLocation>
        <location evidence="1">Cell membrane</location>
        <topology evidence="1">Multi-pass membrane protein</topology>
    </subcellularLocation>
</comment>
<evidence type="ECO:0000256" key="2">
    <source>
        <dbReference type="ARBA" id="ARBA00022475"/>
    </source>
</evidence>
<feature type="transmembrane region" description="Helical" evidence="7">
    <location>
        <begin position="764"/>
        <end position="786"/>
    </location>
</feature>
<proteinExistence type="inferred from homology"/>
<dbReference type="Proteomes" id="UP000034407">
    <property type="component" value="Unassembled WGS sequence"/>
</dbReference>
<evidence type="ECO:0000256" key="4">
    <source>
        <dbReference type="ARBA" id="ARBA00022989"/>
    </source>
</evidence>
<evidence type="ECO:0000256" key="7">
    <source>
        <dbReference type="SAM" id="Phobius"/>
    </source>
</evidence>
<protein>
    <submittedName>
        <fullName evidence="9">ABC transporter permease</fullName>
    </submittedName>
</protein>
<feature type="transmembrane region" description="Helical" evidence="7">
    <location>
        <begin position="435"/>
        <end position="456"/>
    </location>
</feature>
<dbReference type="GO" id="GO:0005886">
    <property type="term" value="C:plasma membrane"/>
    <property type="evidence" value="ECO:0007669"/>
    <property type="project" value="UniProtKB-SubCell"/>
</dbReference>
<dbReference type="PATRIC" id="fig|1629550.3.peg.1017"/>
<dbReference type="GO" id="GO:0022857">
    <property type="term" value="F:transmembrane transporter activity"/>
    <property type="evidence" value="ECO:0007669"/>
    <property type="project" value="TreeGrafter"/>
</dbReference>
<reference evidence="9 10" key="1">
    <citation type="submission" date="2015-04" db="EMBL/GenBank/DDBJ databases">
        <title>Microcin producing Clostridium sp. JC272T.</title>
        <authorList>
            <person name="Jyothsna T."/>
            <person name="Sasikala C."/>
            <person name="Ramana C."/>
        </authorList>
    </citation>
    <scope>NUCLEOTIDE SEQUENCE [LARGE SCALE GENOMIC DNA]</scope>
    <source>
        <strain evidence="9 10">JC272</strain>
    </source>
</reference>
<feature type="domain" description="ABC3 transporter permease C-terminal" evidence="8">
    <location>
        <begin position="720"/>
        <end position="835"/>
    </location>
</feature>
<sequence length="852" mass="96345">MGIYFKMSLSYLKKNKLRTSLLILGVVLGVVLIFGTNVIKESNGKNSVKAINKLYGGYHVEFRGLNFNSTEKLKNDENTSKITTIQNLGNIADRKGNSFYLKSANEDYMNRMSSKLIKGRLPENNNEIVMDKKAIEAMNISTGLNSNLDFKIKKKYKDSEGNSKFYTTDKIFKLVGITEKPKGFYDTIYEIEAFTYGNNEKDNIIPEDTITYNSLLSLKSGWKDVRGQAENLMMKHNLGKNSYLPNVPLVQKLMDVEIDSDDTNAYKSQALIIMTSVIFVFNIFNITLNETIKEMGLLRLVGSSKKNISLIIVYQALIIMVVGILIGLIIGVGYSYVGINISDPSLYKEAVIKPKLYISNESIMKAIIPGVLSVIVSCIVPIIKVSNISPIGSIKKTDKIKGSNRSYKLNKFLNKIFGVYGFMGLKNIGRNKTRAFISMVSIALGGYVFITTFSSMQGEVTDKIENMQNLYDIEMQFFGGTSDIDNLKYTDSDVNEIKNINDVKSIDAIQIVDGLFEFKKDDINKEFIEYNGVKKKNKMEYDTTLTLYENDYINNKLKNFVEEGNIDDIGNVTDGCPNVAVYNYFYDIVKDSTIKKVFTNMKVGDIITIKIPITENDKTVYKERKVRVCAILKPDWIALGDGNFSPTFKIFASNKDSKAITGEKKYTKLGINLQNPYDKAVNKEIEKISNNIPLSKFKNKLSFYEMQKNSIEKYHKSQLSIIALVLIIAGINIYCTIRTNLLIRKKEISTLRAMGLSMKNMKKMIVYEALAYAILSFIITLIPSTINLIKFVNWNNNAYENFGIEHFMNFTFPVKESITFLVISIAVCILAVITSNREFNKISITEGIKDND</sequence>
<dbReference type="EMBL" id="LBBT01000170">
    <property type="protein sequence ID" value="KKY01607.1"/>
    <property type="molecule type" value="Genomic_DNA"/>
</dbReference>
<name>A0A0M3DJQ9_9FIRM</name>
<comment type="similarity">
    <text evidence="6">Belongs to the ABC-4 integral membrane protein family.</text>
</comment>
<keyword evidence="3 7" id="KW-0812">Transmembrane</keyword>
<feature type="transmembrane region" description="Helical" evidence="7">
    <location>
        <begin position="363"/>
        <end position="383"/>
    </location>
</feature>
<dbReference type="PANTHER" id="PTHR30572">
    <property type="entry name" value="MEMBRANE COMPONENT OF TRANSPORTER-RELATED"/>
    <property type="match status" value="1"/>
</dbReference>
<evidence type="ECO:0000256" key="6">
    <source>
        <dbReference type="ARBA" id="ARBA00038076"/>
    </source>
</evidence>
<organism evidence="9 10">
    <name type="scientific">Paraclostridium benzoelyticum</name>
    <dbReference type="NCBI Taxonomy" id="1629550"/>
    <lineage>
        <taxon>Bacteria</taxon>
        <taxon>Bacillati</taxon>
        <taxon>Bacillota</taxon>
        <taxon>Clostridia</taxon>
        <taxon>Peptostreptococcales</taxon>
        <taxon>Peptostreptococcaceae</taxon>
        <taxon>Paraclostridium</taxon>
    </lineage>
</organism>
<feature type="domain" description="ABC3 transporter permease C-terminal" evidence="8">
    <location>
        <begin position="270"/>
        <end position="390"/>
    </location>
</feature>
<evidence type="ECO:0000313" key="9">
    <source>
        <dbReference type="EMBL" id="KKY01607.1"/>
    </source>
</evidence>
<dbReference type="InterPro" id="IPR050250">
    <property type="entry name" value="Macrolide_Exporter_MacB"/>
</dbReference>
<evidence type="ECO:0000256" key="3">
    <source>
        <dbReference type="ARBA" id="ARBA00022692"/>
    </source>
</evidence>
<dbReference type="Pfam" id="PF02687">
    <property type="entry name" value="FtsX"/>
    <property type="match status" value="2"/>
</dbReference>
<feature type="transmembrane region" description="Helical" evidence="7">
    <location>
        <begin position="270"/>
        <end position="288"/>
    </location>
</feature>
<evidence type="ECO:0000259" key="8">
    <source>
        <dbReference type="Pfam" id="PF02687"/>
    </source>
</evidence>
<keyword evidence="4 7" id="KW-1133">Transmembrane helix</keyword>
<dbReference type="RefSeq" id="WP_046822767.1">
    <property type="nucleotide sequence ID" value="NZ_LBBT01000170.1"/>
</dbReference>
<dbReference type="OrthoDB" id="9793166at2"/>
<feature type="transmembrane region" description="Helical" evidence="7">
    <location>
        <begin position="308"/>
        <end position="337"/>
    </location>
</feature>
<dbReference type="AlphaFoldDB" id="A0A0M3DJQ9"/>
<dbReference type="PANTHER" id="PTHR30572:SF4">
    <property type="entry name" value="ABC TRANSPORTER PERMEASE YTRF"/>
    <property type="match status" value="1"/>
</dbReference>
<dbReference type="InterPro" id="IPR003838">
    <property type="entry name" value="ABC3_permease_C"/>
</dbReference>
<feature type="transmembrane region" description="Helical" evidence="7">
    <location>
        <begin position="817"/>
        <end position="834"/>
    </location>
</feature>
<keyword evidence="5 7" id="KW-0472">Membrane</keyword>
<feature type="transmembrane region" description="Helical" evidence="7">
    <location>
        <begin position="719"/>
        <end position="743"/>
    </location>
</feature>
<evidence type="ECO:0000313" key="10">
    <source>
        <dbReference type="Proteomes" id="UP000034407"/>
    </source>
</evidence>